<evidence type="ECO:0000256" key="7">
    <source>
        <dbReference type="SAM" id="Phobius"/>
    </source>
</evidence>
<dbReference type="PANTHER" id="PTHR35271">
    <property type="entry name" value="ABC TRANSPORTER, SUBSTRATE-BINDING LIPOPROTEIN-RELATED"/>
    <property type="match status" value="1"/>
</dbReference>
<keyword evidence="10" id="KW-1185">Reference proteome</keyword>
<dbReference type="EMBL" id="JAFBEI010000027">
    <property type="protein sequence ID" value="MBM7636543.1"/>
    <property type="molecule type" value="Genomic_DNA"/>
</dbReference>
<protein>
    <submittedName>
        <fullName evidence="9">ABC transport system permease protein</fullName>
    </submittedName>
</protein>
<evidence type="ECO:0000313" key="10">
    <source>
        <dbReference type="Proteomes" id="UP000809081"/>
    </source>
</evidence>
<feature type="transmembrane region" description="Helical" evidence="7">
    <location>
        <begin position="482"/>
        <end position="504"/>
    </location>
</feature>
<feature type="transmembrane region" description="Helical" evidence="7">
    <location>
        <begin position="590"/>
        <end position="610"/>
    </location>
</feature>
<comment type="caution">
    <text evidence="9">The sequence shown here is derived from an EMBL/GenBank/DDBJ whole genome shotgun (WGS) entry which is preliminary data.</text>
</comment>
<gene>
    <name evidence="9" type="ORF">JOC31_001367</name>
</gene>
<keyword evidence="2" id="KW-1003">Cell membrane</keyword>
<dbReference type="CDD" id="cd06574">
    <property type="entry name" value="TM_PBP1_branched-chain-AA_like"/>
    <property type="match status" value="1"/>
</dbReference>
<name>A0ABS2PM83_9STRE</name>
<evidence type="ECO:0000313" key="9">
    <source>
        <dbReference type="EMBL" id="MBM7636543.1"/>
    </source>
</evidence>
<reference evidence="9 10" key="1">
    <citation type="submission" date="2021-01" db="EMBL/GenBank/DDBJ databases">
        <title>Genomic Encyclopedia of Type Strains, Phase IV (KMG-IV): sequencing the most valuable type-strain genomes for metagenomic binning, comparative biology and taxonomic classification.</title>
        <authorList>
            <person name="Goeker M."/>
        </authorList>
    </citation>
    <scope>NUCLEOTIDE SEQUENCE [LARGE SCALE GENOMIC DNA]</scope>
    <source>
        <strain evidence="9 10">DSM 27513</strain>
    </source>
</reference>
<dbReference type="CDD" id="cd06325">
    <property type="entry name" value="PBP1_ABC_unchar_transporter"/>
    <property type="match status" value="1"/>
</dbReference>
<evidence type="ECO:0000256" key="4">
    <source>
        <dbReference type="ARBA" id="ARBA00022989"/>
    </source>
</evidence>
<keyword evidence="8" id="KW-0732">Signal</keyword>
<organism evidence="9 10">
    <name type="scientific">Streptococcus saliviloxodontae</name>
    <dbReference type="NCBI Taxonomy" id="1349416"/>
    <lineage>
        <taxon>Bacteria</taxon>
        <taxon>Bacillati</taxon>
        <taxon>Bacillota</taxon>
        <taxon>Bacilli</taxon>
        <taxon>Lactobacillales</taxon>
        <taxon>Streptococcaceae</taxon>
        <taxon>Streptococcus</taxon>
    </lineage>
</organism>
<feature type="transmembrane region" description="Helical" evidence="7">
    <location>
        <begin position="438"/>
        <end position="462"/>
    </location>
</feature>
<evidence type="ECO:0000256" key="3">
    <source>
        <dbReference type="ARBA" id="ARBA00022692"/>
    </source>
</evidence>
<feature type="signal peptide" evidence="8">
    <location>
        <begin position="1"/>
        <end position="19"/>
    </location>
</feature>
<evidence type="ECO:0000256" key="6">
    <source>
        <dbReference type="SAM" id="MobiDB-lite"/>
    </source>
</evidence>
<feature type="transmembrane region" description="Helical" evidence="7">
    <location>
        <begin position="352"/>
        <end position="376"/>
    </location>
</feature>
<evidence type="ECO:0000256" key="1">
    <source>
        <dbReference type="ARBA" id="ARBA00004651"/>
    </source>
</evidence>
<feature type="transmembrane region" description="Helical" evidence="7">
    <location>
        <begin position="616"/>
        <end position="634"/>
    </location>
</feature>
<evidence type="ECO:0000256" key="2">
    <source>
        <dbReference type="ARBA" id="ARBA00022475"/>
    </source>
</evidence>
<keyword evidence="3 7" id="KW-0812">Transmembrane</keyword>
<keyword evidence="4 7" id="KW-1133">Transmembrane helix</keyword>
<dbReference type="InterPro" id="IPR007487">
    <property type="entry name" value="ABC_transpt-TYRBP-like"/>
</dbReference>
<feature type="transmembrane region" description="Helical" evidence="7">
    <location>
        <begin position="410"/>
        <end position="431"/>
    </location>
</feature>
<accession>A0ABS2PM83</accession>
<dbReference type="RefSeq" id="WP_205017416.1">
    <property type="nucleotide sequence ID" value="NZ_JAFBEI010000027.1"/>
</dbReference>
<dbReference type="PROSITE" id="PS51257">
    <property type="entry name" value="PROKAR_LIPOPROTEIN"/>
    <property type="match status" value="1"/>
</dbReference>
<evidence type="ECO:0000256" key="8">
    <source>
        <dbReference type="SAM" id="SignalP"/>
    </source>
</evidence>
<proteinExistence type="predicted"/>
<feature type="transmembrane region" description="Helical" evidence="7">
    <location>
        <begin position="564"/>
        <end position="583"/>
    </location>
</feature>
<dbReference type="PANTHER" id="PTHR35271:SF1">
    <property type="entry name" value="ABC TRANSPORTER, SUBSTRATE-BINDING LIPOPROTEIN"/>
    <property type="match status" value="1"/>
</dbReference>
<feature type="compositionally biased region" description="Low complexity" evidence="6">
    <location>
        <begin position="330"/>
        <end position="345"/>
    </location>
</feature>
<feature type="region of interest" description="Disordered" evidence="6">
    <location>
        <begin position="316"/>
        <end position="345"/>
    </location>
</feature>
<evidence type="ECO:0000256" key="5">
    <source>
        <dbReference type="ARBA" id="ARBA00023136"/>
    </source>
</evidence>
<dbReference type="Pfam" id="PF04392">
    <property type="entry name" value="ABC_sub_bind"/>
    <property type="match status" value="1"/>
</dbReference>
<feature type="chain" id="PRO_5047171897" evidence="8">
    <location>
        <begin position="20"/>
        <end position="652"/>
    </location>
</feature>
<sequence length="652" mass="68651">MKKILIAVASLAMAGLVLAGCSSQTSSSKEVTHIGILQYVEHPSLSATRKGFVEELEKEGYVDGKNIVIDYENAQGDQSNLQTIGTSLLSDNDMVLGIATPAAQSLANLTTDKPVLFTAVTDPVSAKLVKTMENPGGMATGTSDMSPIAKQVELLQKVMPKVKKVGIMYTTNERNSEVQVEEAKKVFKEAGIETVVKGISSTNDVQDTAKSLMSQTEVLFIPTDNTIVSAISLVTDLSKETKVPVVGGSADVVESGVLFTYGANYKALGRQTAKLAIRLMKGEEVSKVSAEYPKTLDVVVNEDMAKTLGIDVSSIKSEKTETTEAEETTKSSTSASTTKKSSSQTSSNKKNAWLEVALSALSQGLLWAIMAIGVFITFRILDLADLTAEGAFPLGAASTAIMIVNGINPLLATLGGFVAGMLAGAVSGFLHTKMKIPALLTGIITLTALYSINLLVLGSSNVSLSGQTTLVTMVMGTGLSKLYSVILIGLVFVAFVIGLLVVLLNTQMGLALRATGDNIAMGEANGIKVDRMKILGYMISNGLIALAGSLLAQNNGYADMNMGTGTIVNGLASIILAEVIVKYLPLGKRLWSIVLGSILYRLVLVIILAMNVDAQMLKLASAILLAIILYVPEVRQKLGIKPSKTVATGGKD</sequence>
<dbReference type="Gene3D" id="3.40.50.2300">
    <property type="match status" value="2"/>
</dbReference>
<dbReference type="InterPro" id="IPR028082">
    <property type="entry name" value="Peripla_BP_I"/>
</dbReference>
<dbReference type="Pfam" id="PF02653">
    <property type="entry name" value="BPD_transp_2"/>
    <property type="match status" value="1"/>
</dbReference>
<dbReference type="Proteomes" id="UP000809081">
    <property type="component" value="Unassembled WGS sequence"/>
</dbReference>
<dbReference type="InterPro" id="IPR001851">
    <property type="entry name" value="ABC_transp_permease"/>
</dbReference>
<keyword evidence="5 7" id="KW-0472">Membrane</keyword>
<feature type="transmembrane region" description="Helical" evidence="7">
    <location>
        <begin position="534"/>
        <end position="552"/>
    </location>
</feature>
<dbReference type="SUPFAM" id="SSF53822">
    <property type="entry name" value="Periplasmic binding protein-like I"/>
    <property type="match status" value="1"/>
</dbReference>
<comment type="subcellular location">
    <subcellularLocation>
        <location evidence="1">Cell membrane</location>
        <topology evidence="1">Multi-pass membrane protein</topology>
    </subcellularLocation>
</comment>